<evidence type="ECO:0000256" key="6">
    <source>
        <dbReference type="ARBA" id="ARBA00022918"/>
    </source>
</evidence>
<keyword evidence="4" id="KW-0479">Metal-binding</keyword>
<name>A0ABS6THT9_9ENTE</name>
<evidence type="ECO:0000313" key="9">
    <source>
        <dbReference type="EMBL" id="MBV7392468.1"/>
    </source>
</evidence>
<comment type="caution">
    <text evidence="9">The sequence shown here is derived from an EMBL/GenBank/DDBJ whole genome shotgun (WGS) entry which is preliminary data.</text>
</comment>
<dbReference type="InterPro" id="IPR000477">
    <property type="entry name" value="RT_dom"/>
</dbReference>
<dbReference type="InterPro" id="IPR000123">
    <property type="entry name" value="Reverse_transcriptase_msDNA"/>
</dbReference>
<keyword evidence="3" id="KW-0548">Nucleotidyltransferase</keyword>
<dbReference type="InterPro" id="IPR051083">
    <property type="entry name" value="GrpII_Intron_Splice-Mob/Def"/>
</dbReference>
<keyword evidence="2" id="KW-0808">Transferase</keyword>
<accession>A0ABS6THT9</accession>
<dbReference type="CDD" id="cd03487">
    <property type="entry name" value="RT_Bac_retron_II"/>
    <property type="match status" value="1"/>
</dbReference>
<sequence length="546" mass="62726">MKMRLQELKSFNDIASSLNVTTGHLRRLLFKEKNNLYFEFEIPKKNGTFRKIYAPNDSLLFIQKRLCKILNSSVKLHNKAYGFINERSIVDNAQLHLKKNVLLNIDLENFFPSISFGRVRSMFMNYFKLDKNVSTILANICCHPNGFLPQGSPTSPVISNILCKTLDKDLDRLAKNSFGATYSRYADDITFSTKKSFKENIVIEKNGEIILGSSLTDIIRRNGFKINPNKTRLQKAIQHQEVTGIIVNQKLNVDRRYIRKIRAMLYSIEENSNNLSIPLEKFAEAGYKGNDIENILRVIKGMINYVSMVKGKYDAVFEQLANRYNTILEELEIENLKPIFIPPKICLEESVCVIKETAITLFSDKENMITAYYGQGSGFLLKNHGIISNYHVFEYLIEDLSRGFSTIKNEFFVEVFFGKRTSKLVKAKIEKYNKDKDLVLLVPEDSSLLDFGFEKFEDVLEQNTEVYLLGYPDFADGDQMKFEKGHYLRTVNSKGIKKYEISQIIFGGNSGGPVLDRENRVIGVATEGKRISINRIIPIEYLHDLK</sequence>
<dbReference type="PANTHER" id="PTHR34047:SF7">
    <property type="entry name" value="RNA-DIRECTED DNA POLYMERASE"/>
    <property type="match status" value="1"/>
</dbReference>
<evidence type="ECO:0000256" key="5">
    <source>
        <dbReference type="ARBA" id="ARBA00022842"/>
    </source>
</evidence>
<evidence type="ECO:0000256" key="7">
    <source>
        <dbReference type="ARBA" id="ARBA00048173"/>
    </source>
</evidence>
<dbReference type="Pfam" id="PF00078">
    <property type="entry name" value="RVT_1"/>
    <property type="match status" value="1"/>
</dbReference>
<keyword evidence="5" id="KW-0460">Magnesium</keyword>
<comment type="catalytic activity">
    <reaction evidence="7">
        <text>DNA(n) + a 2'-deoxyribonucleoside 5'-triphosphate = DNA(n+1) + diphosphate</text>
        <dbReference type="Rhea" id="RHEA:22508"/>
        <dbReference type="Rhea" id="RHEA-COMP:17339"/>
        <dbReference type="Rhea" id="RHEA-COMP:17340"/>
        <dbReference type="ChEBI" id="CHEBI:33019"/>
        <dbReference type="ChEBI" id="CHEBI:61560"/>
        <dbReference type="ChEBI" id="CHEBI:173112"/>
        <dbReference type="EC" id="2.7.7.49"/>
    </reaction>
</comment>
<dbReference type="EMBL" id="JAHUZB010000013">
    <property type="protein sequence ID" value="MBV7392468.1"/>
    <property type="molecule type" value="Genomic_DNA"/>
</dbReference>
<evidence type="ECO:0000256" key="3">
    <source>
        <dbReference type="ARBA" id="ARBA00022695"/>
    </source>
</evidence>
<reference evidence="9 10" key="1">
    <citation type="submission" date="2021-06" db="EMBL/GenBank/DDBJ databases">
        <title>Enterococcus alishanensis sp. nov., a novel lactic acid bacterium isolated from fresh coffee beans.</title>
        <authorList>
            <person name="Chen Y.-S."/>
        </authorList>
    </citation>
    <scope>NUCLEOTIDE SEQUENCE [LARGE SCALE GENOMIC DNA]</scope>
    <source>
        <strain evidence="9 10">ALS3</strain>
    </source>
</reference>
<dbReference type="EC" id="2.7.7.49" evidence="1"/>
<evidence type="ECO:0000256" key="2">
    <source>
        <dbReference type="ARBA" id="ARBA00022679"/>
    </source>
</evidence>
<evidence type="ECO:0000256" key="1">
    <source>
        <dbReference type="ARBA" id="ARBA00012493"/>
    </source>
</evidence>
<proteinExistence type="predicted"/>
<organism evidence="9 10">
    <name type="scientific">Enterococcus alishanensis</name>
    <dbReference type="NCBI Taxonomy" id="1303817"/>
    <lineage>
        <taxon>Bacteria</taxon>
        <taxon>Bacillati</taxon>
        <taxon>Bacillota</taxon>
        <taxon>Bacilli</taxon>
        <taxon>Lactobacillales</taxon>
        <taxon>Enterococcaceae</taxon>
        <taxon>Enterococcus</taxon>
    </lineage>
</organism>
<keyword evidence="10" id="KW-1185">Reference proteome</keyword>
<protein>
    <recommendedName>
        <fullName evidence="1">RNA-directed DNA polymerase</fullName>
        <ecNumber evidence="1">2.7.7.49</ecNumber>
    </recommendedName>
</protein>
<keyword evidence="6" id="KW-0695">RNA-directed DNA polymerase</keyword>
<evidence type="ECO:0000259" key="8">
    <source>
        <dbReference type="PROSITE" id="PS50878"/>
    </source>
</evidence>
<dbReference type="Pfam" id="PF13365">
    <property type="entry name" value="Trypsin_2"/>
    <property type="match status" value="1"/>
</dbReference>
<dbReference type="PROSITE" id="PS50878">
    <property type="entry name" value="RT_POL"/>
    <property type="match status" value="1"/>
</dbReference>
<evidence type="ECO:0000313" key="10">
    <source>
        <dbReference type="Proteomes" id="UP000774130"/>
    </source>
</evidence>
<feature type="domain" description="Reverse transcriptase" evidence="8">
    <location>
        <begin position="23"/>
        <end position="247"/>
    </location>
</feature>
<gene>
    <name evidence="9" type="ORF">KUA55_17575</name>
</gene>
<dbReference type="Proteomes" id="UP000774130">
    <property type="component" value="Unassembled WGS sequence"/>
</dbReference>
<dbReference type="PANTHER" id="PTHR34047">
    <property type="entry name" value="NUCLEAR INTRON MATURASE 1, MITOCHONDRIAL-RELATED"/>
    <property type="match status" value="1"/>
</dbReference>
<evidence type="ECO:0000256" key="4">
    <source>
        <dbReference type="ARBA" id="ARBA00022723"/>
    </source>
</evidence>